<dbReference type="InterPro" id="IPR013783">
    <property type="entry name" value="Ig-like_fold"/>
</dbReference>
<dbReference type="GO" id="GO:0015159">
    <property type="term" value="F:polysaccharide transmembrane transporter activity"/>
    <property type="evidence" value="ECO:0007669"/>
    <property type="project" value="InterPro"/>
</dbReference>
<dbReference type="Proteomes" id="UP000319836">
    <property type="component" value="Unassembled WGS sequence"/>
</dbReference>
<dbReference type="InterPro" id="IPR049712">
    <property type="entry name" value="Poly_export"/>
</dbReference>
<name>A0A538TZE1_UNCEI</name>
<sequence>MIERFPGAWLATVCVGLVAGMASAALAGPNTPPVASILSPQDGAGYTAGSTVSLAGAATDAEDPEVRLAYQWEVDAVRSGGDRVRVLTFKGKNTSFVAQPGNDPGTGYEIRLVVTDPGGLRDTARVKLGPGAAPSPDPSSYPLGPGDKVHVAIYAGGEKQEDFTADVSPAGTLTAPLIGEIPVHGVTAFEVSNRIRQILARDYFVDPQVLVSVNDSCPAK</sequence>
<dbReference type="EMBL" id="VBPA01000369">
    <property type="protein sequence ID" value="TMQ68889.1"/>
    <property type="molecule type" value="Genomic_DNA"/>
</dbReference>
<dbReference type="PANTHER" id="PTHR33619">
    <property type="entry name" value="POLYSACCHARIDE EXPORT PROTEIN GFCE-RELATED"/>
    <property type="match status" value="1"/>
</dbReference>
<feature type="chain" id="PRO_5021762813" description="Polysaccharide export protein N-terminal domain-containing protein" evidence="2">
    <location>
        <begin position="28"/>
        <end position="220"/>
    </location>
</feature>
<proteinExistence type="predicted"/>
<evidence type="ECO:0000256" key="2">
    <source>
        <dbReference type="SAM" id="SignalP"/>
    </source>
</evidence>
<accession>A0A538TZE1</accession>
<reference evidence="4 5" key="1">
    <citation type="journal article" date="2019" name="Nat. Microbiol.">
        <title>Mediterranean grassland soil C-N compound turnover is dependent on rainfall and depth, and is mediated by genomically divergent microorganisms.</title>
        <authorList>
            <person name="Diamond S."/>
            <person name="Andeer P.F."/>
            <person name="Li Z."/>
            <person name="Crits-Christoph A."/>
            <person name="Burstein D."/>
            <person name="Anantharaman K."/>
            <person name="Lane K.R."/>
            <person name="Thomas B.C."/>
            <person name="Pan C."/>
            <person name="Northen T.R."/>
            <person name="Banfield J.F."/>
        </authorList>
    </citation>
    <scope>NUCLEOTIDE SEQUENCE [LARGE SCALE GENOMIC DNA]</scope>
    <source>
        <strain evidence="4">WS_10</strain>
    </source>
</reference>
<keyword evidence="1 2" id="KW-0732">Signal</keyword>
<evidence type="ECO:0000313" key="5">
    <source>
        <dbReference type="Proteomes" id="UP000319836"/>
    </source>
</evidence>
<feature type="signal peptide" evidence="2">
    <location>
        <begin position="1"/>
        <end position="27"/>
    </location>
</feature>
<comment type="caution">
    <text evidence="4">The sequence shown here is derived from an EMBL/GenBank/DDBJ whole genome shotgun (WGS) entry which is preliminary data.</text>
</comment>
<dbReference type="Gene3D" id="3.30.1950.10">
    <property type="entry name" value="wza like domain"/>
    <property type="match status" value="1"/>
</dbReference>
<evidence type="ECO:0000259" key="3">
    <source>
        <dbReference type="Pfam" id="PF02563"/>
    </source>
</evidence>
<dbReference type="PANTHER" id="PTHR33619:SF3">
    <property type="entry name" value="POLYSACCHARIDE EXPORT PROTEIN GFCE-RELATED"/>
    <property type="match status" value="1"/>
</dbReference>
<gene>
    <name evidence="4" type="ORF">E6K80_13485</name>
</gene>
<organism evidence="4 5">
    <name type="scientific">Eiseniibacteriota bacterium</name>
    <dbReference type="NCBI Taxonomy" id="2212470"/>
    <lineage>
        <taxon>Bacteria</taxon>
        <taxon>Candidatus Eiseniibacteriota</taxon>
    </lineage>
</organism>
<dbReference type="AlphaFoldDB" id="A0A538TZE1"/>
<dbReference type="InterPro" id="IPR003715">
    <property type="entry name" value="Poly_export_N"/>
</dbReference>
<protein>
    <recommendedName>
        <fullName evidence="3">Polysaccharide export protein N-terminal domain-containing protein</fullName>
    </recommendedName>
</protein>
<evidence type="ECO:0000256" key="1">
    <source>
        <dbReference type="ARBA" id="ARBA00022729"/>
    </source>
</evidence>
<feature type="domain" description="Polysaccharide export protein N-terminal" evidence="3">
    <location>
        <begin position="136"/>
        <end position="213"/>
    </location>
</feature>
<dbReference type="Gene3D" id="2.60.40.10">
    <property type="entry name" value="Immunoglobulins"/>
    <property type="match status" value="1"/>
</dbReference>
<evidence type="ECO:0000313" key="4">
    <source>
        <dbReference type="EMBL" id="TMQ68889.1"/>
    </source>
</evidence>
<dbReference type="Pfam" id="PF02563">
    <property type="entry name" value="Poly_export"/>
    <property type="match status" value="1"/>
</dbReference>